<protein>
    <submittedName>
        <fullName evidence="1">Uncharacterized protein</fullName>
    </submittedName>
</protein>
<accession>A0AAV2ERP6</accession>
<proteinExistence type="predicted"/>
<gene>
    <name evidence="1" type="ORF">LTRI10_LOCUS29106</name>
</gene>
<sequence>MGNNNLDLIDSREVHEVLIGVATKTAKLVYGDQLDCGFKHLASITMNVTRLSSPGFRGVQYCSPSMADYVGKDGSWDYEYRVFHAYYGGFVTSRARGRCPGFKEPYKDTLGSQVTIDVAEVNGRQ</sequence>
<organism evidence="1 2">
    <name type="scientific">Linum trigynum</name>
    <dbReference type="NCBI Taxonomy" id="586398"/>
    <lineage>
        <taxon>Eukaryota</taxon>
        <taxon>Viridiplantae</taxon>
        <taxon>Streptophyta</taxon>
        <taxon>Embryophyta</taxon>
        <taxon>Tracheophyta</taxon>
        <taxon>Spermatophyta</taxon>
        <taxon>Magnoliopsida</taxon>
        <taxon>eudicotyledons</taxon>
        <taxon>Gunneridae</taxon>
        <taxon>Pentapetalae</taxon>
        <taxon>rosids</taxon>
        <taxon>fabids</taxon>
        <taxon>Malpighiales</taxon>
        <taxon>Linaceae</taxon>
        <taxon>Linum</taxon>
    </lineage>
</organism>
<evidence type="ECO:0000313" key="1">
    <source>
        <dbReference type="EMBL" id="CAL1388165.1"/>
    </source>
</evidence>
<dbReference type="EMBL" id="OZ034818">
    <property type="protein sequence ID" value="CAL1388165.1"/>
    <property type="molecule type" value="Genomic_DNA"/>
</dbReference>
<name>A0AAV2ERP6_9ROSI</name>
<keyword evidence="2" id="KW-1185">Reference proteome</keyword>
<evidence type="ECO:0000313" key="2">
    <source>
        <dbReference type="Proteomes" id="UP001497516"/>
    </source>
</evidence>
<dbReference type="Proteomes" id="UP001497516">
    <property type="component" value="Chromosome 5"/>
</dbReference>
<dbReference type="AlphaFoldDB" id="A0AAV2ERP6"/>
<reference evidence="1 2" key="1">
    <citation type="submission" date="2024-04" db="EMBL/GenBank/DDBJ databases">
        <authorList>
            <person name="Fracassetti M."/>
        </authorList>
    </citation>
    <scope>NUCLEOTIDE SEQUENCE [LARGE SCALE GENOMIC DNA]</scope>
</reference>